<keyword evidence="1" id="KW-1133">Transmembrane helix</keyword>
<feature type="transmembrane region" description="Helical" evidence="1">
    <location>
        <begin position="61"/>
        <end position="79"/>
    </location>
</feature>
<proteinExistence type="predicted"/>
<evidence type="ECO:0000313" key="2">
    <source>
        <dbReference type="EMBL" id="CUG51531.1"/>
    </source>
</evidence>
<keyword evidence="3" id="KW-1185">Reference proteome</keyword>
<accession>A0A0S4J728</accession>
<sequence length="898" mass="101438">MSSSQSAVAVPRVGIRRDQVIVLGRYVSVFRPVMDSILDTIFWGDGYKSIAHIVMMSYLTYHNLCGIRFMFLFTMFHFFMKAGKRGECSDEEAIFQFKMAIQDLTIVMRRYNPTLSHIWPLLLIVALFGGFVEVVLHQSIVSWVDQSIGPLSVMVIMICYGLVDPRHTRTYMRLLLAPPLATRELHPRSNAGSEGTAPNTERTLVATVPPTISPLTLAPKADPFSPLEPQSTRSSDVITRYSAEETPTAPWDELMPPCPTLPTFVHKNLMLYTRAPSWKDWKIAPDIVARDHPISWTIVKAGLNIITFRDVSFDEAVAFINDDPDFRTPVENLSVFQFDKLLGEFRRLAIIDEYTRVIHMIYKQIIFGIAPRDAPMYQYAKELTRDEIDYYGLCREHANNKKRDGWPRPCLCAQLCTCRRRSSREGARAHRCASSSNYYSGGSKHELHRGDDAHVRGARWQRALSYCGDVPRRAGQGTGGDAEGVRSVCGQVQKVQVARRRLFKTKANSSLTFLSPCLRVKVSIFSRTCHDCCILTELQLSLVDTLVVDHVREGSNALIMTEDRMYLVWSDSPSASEESGLTKSDLARFAHLRNNRQAVCAERATSSHQPVVSLLQTQWGEFVSFCDATSTSSRGHGSHANESKCHGSVQQLEEYFAARTSHHAIRHTGILTEELLLLCVPSMTSILEQRCEDAAVAYDDATSRIANLASEEPWRSGFAKIKERLGAHVEYCEHIELDERINSVEKGAALEKLLELREDKAALVDALKEMQLQLLPTLDPHRNRLELMFRRIVAHRACRAQGRSVVQHLPSFECTLLSDKSNDCWRPVRAALLFSGWELATRAAHDAFRERLQAAHGAQRPEVEDEVEVIQGILTTAMKTTPVQQEDFFRLASILLKW</sequence>
<keyword evidence="1" id="KW-0472">Membrane</keyword>
<feature type="transmembrane region" description="Helical" evidence="1">
    <location>
        <begin position="118"/>
        <end position="141"/>
    </location>
</feature>
<gene>
    <name evidence="2" type="ORF">BSAL_80510</name>
</gene>
<evidence type="ECO:0000313" key="3">
    <source>
        <dbReference type="Proteomes" id="UP000051952"/>
    </source>
</evidence>
<evidence type="ECO:0000256" key="1">
    <source>
        <dbReference type="SAM" id="Phobius"/>
    </source>
</evidence>
<protein>
    <submittedName>
        <fullName evidence="2">Transmembrane protein, putative</fullName>
    </submittedName>
</protein>
<name>A0A0S4J728_BODSA</name>
<organism evidence="2 3">
    <name type="scientific">Bodo saltans</name>
    <name type="common">Flagellated protozoan</name>
    <dbReference type="NCBI Taxonomy" id="75058"/>
    <lineage>
        <taxon>Eukaryota</taxon>
        <taxon>Discoba</taxon>
        <taxon>Euglenozoa</taxon>
        <taxon>Kinetoplastea</taxon>
        <taxon>Metakinetoplastina</taxon>
        <taxon>Eubodonida</taxon>
        <taxon>Bodonidae</taxon>
        <taxon>Bodo</taxon>
    </lineage>
</organism>
<dbReference type="EMBL" id="CYKH01000851">
    <property type="protein sequence ID" value="CUG51531.1"/>
    <property type="molecule type" value="Genomic_DNA"/>
</dbReference>
<keyword evidence="1 2" id="KW-0812">Transmembrane</keyword>
<dbReference type="Proteomes" id="UP000051952">
    <property type="component" value="Unassembled WGS sequence"/>
</dbReference>
<dbReference type="AlphaFoldDB" id="A0A0S4J728"/>
<reference evidence="3" key="1">
    <citation type="submission" date="2015-09" db="EMBL/GenBank/DDBJ databases">
        <authorList>
            <consortium name="Pathogen Informatics"/>
        </authorList>
    </citation>
    <scope>NUCLEOTIDE SEQUENCE [LARGE SCALE GENOMIC DNA]</scope>
    <source>
        <strain evidence="3">Lake Konstanz</strain>
    </source>
</reference>